<proteinExistence type="predicted"/>
<evidence type="ECO:0000313" key="2">
    <source>
        <dbReference type="Proteomes" id="UP001145114"/>
    </source>
</evidence>
<organism evidence="1 2">
    <name type="scientific">Spiromyces aspiralis</name>
    <dbReference type="NCBI Taxonomy" id="68401"/>
    <lineage>
        <taxon>Eukaryota</taxon>
        <taxon>Fungi</taxon>
        <taxon>Fungi incertae sedis</taxon>
        <taxon>Zoopagomycota</taxon>
        <taxon>Kickxellomycotina</taxon>
        <taxon>Kickxellomycetes</taxon>
        <taxon>Kickxellales</taxon>
        <taxon>Kickxellaceae</taxon>
        <taxon>Spiromyces</taxon>
    </lineage>
</organism>
<reference evidence="1" key="1">
    <citation type="submission" date="2022-06" db="EMBL/GenBank/DDBJ databases">
        <title>Phylogenomic reconstructions and comparative analyses of Kickxellomycotina fungi.</title>
        <authorList>
            <person name="Reynolds N.K."/>
            <person name="Stajich J.E."/>
            <person name="Barry K."/>
            <person name="Grigoriev I.V."/>
            <person name="Crous P."/>
            <person name="Smith M.E."/>
        </authorList>
    </citation>
    <scope>NUCLEOTIDE SEQUENCE</scope>
    <source>
        <strain evidence="1">RSA 2271</strain>
    </source>
</reference>
<keyword evidence="2" id="KW-1185">Reference proteome</keyword>
<comment type="caution">
    <text evidence="1">The sequence shown here is derived from an EMBL/GenBank/DDBJ whole genome shotgun (WGS) entry which is preliminary data.</text>
</comment>
<dbReference type="EMBL" id="JAMZIH010006117">
    <property type="protein sequence ID" value="KAJ1674262.1"/>
    <property type="molecule type" value="Genomic_DNA"/>
</dbReference>
<sequence>MTLSTDSTPRRIKITVVSADGLYKRDMFRLPDPFAVVTVDGEQTHTTSAVKRTLTPYWNESFIINVRSSSVVAVQVFDQKKFKKKGQGFLGVINFQIGQYLNLSMPSNAAEFTQELKNSNSLEPVQGHLTIHLDMNINSSHTSSGPRIPSHTLQNISAVPASTTHLVPEGPARDDTLPPGWEQRVDHAGRIYYVDHNTRTTTWRRPTNPSSASANRPGVGGGYPGTVSEAQRRQHQNRRLPGAEGSGGTDNSLGRPYFVNHLARTTTWDDPRIRNPNSVNGNRAAAIAGIANQTAAQLGPMPSGWEMRLTSQGRVYFVDHNTKTTTWDDPRLPSNLDQNVPQYKRDFRRKYIYFRSQMAMRPLPGQCHIKVRREEIFGDAFNAIMRLPVPELKKRLMIKFDGEDGLDYGGV</sequence>
<dbReference type="Proteomes" id="UP001145114">
    <property type="component" value="Unassembled WGS sequence"/>
</dbReference>
<evidence type="ECO:0000313" key="1">
    <source>
        <dbReference type="EMBL" id="KAJ1674262.1"/>
    </source>
</evidence>
<feature type="non-terminal residue" evidence="1">
    <location>
        <position position="411"/>
    </location>
</feature>
<name>A0ACC1HG96_9FUNG</name>
<gene>
    <name evidence="1" type="ORF">EV182_003640</name>
</gene>
<protein>
    <submittedName>
        <fullName evidence="1">Uncharacterized protein</fullName>
    </submittedName>
</protein>
<accession>A0ACC1HG96</accession>